<dbReference type="RefSeq" id="WP_088498977.1">
    <property type="nucleotide sequence ID" value="NZ_BRQK01000004.1"/>
</dbReference>
<accession>A0AAJ1JL33</accession>
<dbReference type="InterPro" id="IPR012809">
    <property type="entry name" value="ECF_CbiQ"/>
</dbReference>
<evidence type="ECO:0000313" key="8">
    <source>
        <dbReference type="EMBL" id="MDE8769265.1"/>
    </source>
</evidence>
<dbReference type="NCBIfam" id="TIGR02454">
    <property type="entry name" value="ECF_T_CbiQ"/>
    <property type="match status" value="1"/>
</dbReference>
<comment type="caution">
    <text evidence="8">The sequence shown here is derived from an EMBL/GenBank/DDBJ whole genome shotgun (WGS) entry which is preliminary data.</text>
</comment>
<evidence type="ECO:0000256" key="4">
    <source>
        <dbReference type="ARBA" id="ARBA00022692"/>
    </source>
</evidence>
<dbReference type="EMBL" id="JAREJI010000003">
    <property type="protein sequence ID" value="MDE8769265.1"/>
    <property type="molecule type" value="Genomic_DNA"/>
</dbReference>
<evidence type="ECO:0000256" key="5">
    <source>
        <dbReference type="ARBA" id="ARBA00022989"/>
    </source>
</evidence>
<dbReference type="InterPro" id="IPR052770">
    <property type="entry name" value="Cobalt_transport_CbiQ"/>
</dbReference>
<organism evidence="8 9">
    <name type="scientific">Providencia stuartii</name>
    <dbReference type="NCBI Taxonomy" id="588"/>
    <lineage>
        <taxon>Bacteria</taxon>
        <taxon>Pseudomonadati</taxon>
        <taxon>Pseudomonadota</taxon>
        <taxon>Gammaproteobacteria</taxon>
        <taxon>Enterobacterales</taxon>
        <taxon>Morganellaceae</taxon>
        <taxon>Providencia</taxon>
    </lineage>
</organism>
<feature type="transmembrane region" description="Helical" evidence="7">
    <location>
        <begin position="22"/>
        <end position="55"/>
    </location>
</feature>
<dbReference type="Pfam" id="PF02361">
    <property type="entry name" value="CbiQ"/>
    <property type="match status" value="1"/>
</dbReference>
<feature type="transmembrane region" description="Helical" evidence="7">
    <location>
        <begin position="116"/>
        <end position="135"/>
    </location>
</feature>
<dbReference type="InterPro" id="IPR003339">
    <property type="entry name" value="ABC/ECF_trnsptr_transmembrane"/>
</dbReference>
<dbReference type="Proteomes" id="UP001163056">
    <property type="component" value="Unassembled WGS sequence"/>
</dbReference>
<dbReference type="PANTHER" id="PTHR43723:SF1">
    <property type="entry name" value="COBALT TRANSPORT PROTEIN CBIQ"/>
    <property type="match status" value="1"/>
</dbReference>
<sequence>MQSLDALSYQSRWRQRDPVAKFALWVLMMILAMCLPSIGRAVLLLCIAAFTCWLLRVSPFRYLKWLLIPFSFLAVGLVAIIISFARSPDNLLWCIQIGQYWIGLDPIGLSTANETFWRSMTALAATFWLMLNMPFEQLIKLMKRGRLPLVLIEQILLTWRFIFIFLEEAAAIYHTQSLRFGYRNLRTSYRSLAMLVTMLFSRVMMRYQRMSVALNVKLYQGDFHL</sequence>
<dbReference type="CDD" id="cd16914">
    <property type="entry name" value="EcfT"/>
    <property type="match status" value="1"/>
</dbReference>
<keyword evidence="3" id="KW-1003">Cell membrane</keyword>
<feature type="transmembrane region" description="Helical" evidence="7">
    <location>
        <begin position="187"/>
        <end position="205"/>
    </location>
</feature>
<evidence type="ECO:0000256" key="2">
    <source>
        <dbReference type="ARBA" id="ARBA00008564"/>
    </source>
</evidence>
<dbReference type="PANTHER" id="PTHR43723">
    <property type="entry name" value="COBALT TRANSPORT PROTEIN CBIQ"/>
    <property type="match status" value="1"/>
</dbReference>
<evidence type="ECO:0000256" key="1">
    <source>
        <dbReference type="ARBA" id="ARBA00004651"/>
    </source>
</evidence>
<keyword evidence="6 7" id="KW-0472">Membrane</keyword>
<evidence type="ECO:0000256" key="3">
    <source>
        <dbReference type="ARBA" id="ARBA00022475"/>
    </source>
</evidence>
<dbReference type="GO" id="GO:0043190">
    <property type="term" value="C:ATP-binding cassette (ABC) transporter complex"/>
    <property type="evidence" value="ECO:0007669"/>
    <property type="project" value="InterPro"/>
</dbReference>
<dbReference type="AlphaFoldDB" id="A0AAJ1JL33"/>
<name>A0AAJ1JL33_PROST</name>
<comment type="similarity">
    <text evidence="2">Belongs to the CbiQ family.</text>
</comment>
<keyword evidence="4 7" id="KW-0812">Transmembrane</keyword>
<dbReference type="NCBIfam" id="NF012029">
    <property type="entry name" value="PRK15485.1"/>
    <property type="match status" value="1"/>
</dbReference>
<feature type="transmembrane region" description="Helical" evidence="7">
    <location>
        <begin position="147"/>
        <end position="167"/>
    </location>
</feature>
<protein>
    <submittedName>
        <fullName evidence="8">Energy-coupling factor ABC transporter transmembrane protein</fullName>
    </submittedName>
</protein>
<evidence type="ECO:0000313" key="9">
    <source>
        <dbReference type="Proteomes" id="UP001163056"/>
    </source>
</evidence>
<evidence type="ECO:0000256" key="6">
    <source>
        <dbReference type="ARBA" id="ARBA00023136"/>
    </source>
</evidence>
<feature type="transmembrane region" description="Helical" evidence="7">
    <location>
        <begin position="62"/>
        <end position="85"/>
    </location>
</feature>
<proteinExistence type="inferred from homology"/>
<gene>
    <name evidence="8" type="ORF">PZS58_06935</name>
</gene>
<comment type="subcellular location">
    <subcellularLocation>
        <location evidence="1">Cell membrane</location>
        <topology evidence="1">Multi-pass membrane protein</topology>
    </subcellularLocation>
</comment>
<dbReference type="GO" id="GO:0006824">
    <property type="term" value="P:cobalt ion transport"/>
    <property type="evidence" value="ECO:0007669"/>
    <property type="project" value="InterPro"/>
</dbReference>
<keyword evidence="5 7" id="KW-1133">Transmembrane helix</keyword>
<evidence type="ECO:0000256" key="7">
    <source>
        <dbReference type="SAM" id="Phobius"/>
    </source>
</evidence>
<reference evidence="8 9" key="1">
    <citation type="submission" date="2023-03" db="EMBL/GenBank/DDBJ databases">
        <title>WGS of NDM-producing Providencia thailandensis from Ukrainian patients.</title>
        <authorList>
            <person name="Zabicka D."/>
            <person name="Izdebski R."/>
            <person name="Urbanowicz P."/>
            <person name="Biedrzycka M."/>
            <person name="Guzek A."/>
            <person name="Gniadkowski M."/>
        </authorList>
    </citation>
    <scope>NUCLEOTIDE SEQUENCE [LARGE SCALE GENOMIC DNA]</scope>
    <source>
        <strain evidence="8 9">8015-22</strain>
    </source>
</reference>